<proteinExistence type="predicted"/>
<feature type="transmembrane region" description="Helical" evidence="6">
    <location>
        <begin position="201"/>
        <end position="220"/>
    </location>
</feature>
<feature type="domain" description="Major facilitator superfamily (MFS) profile" evidence="7">
    <location>
        <begin position="8"/>
        <end position="391"/>
    </location>
</feature>
<dbReference type="Proteomes" id="UP001480955">
    <property type="component" value="Unassembled WGS sequence"/>
</dbReference>
<evidence type="ECO:0000256" key="3">
    <source>
        <dbReference type="ARBA" id="ARBA00022692"/>
    </source>
</evidence>
<comment type="caution">
    <text evidence="8">The sequence shown here is derived from an EMBL/GenBank/DDBJ whole genome shotgun (WGS) entry which is preliminary data.</text>
</comment>
<organism evidence="8 9">
    <name type="scientific">Methylorubrum podarium</name>
    <dbReference type="NCBI Taxonomy" id="200476"/>
    <lineage>
        <taxon>Bacteria</taxon>
        <taxon>Pseudomonadati</taxon>
        <taxon>Pseudomonadota</taxon>
        <taxon>Alphaproteobacteria</taxon>
        <taxon>Hyphomicrobiales</taxon>
        <taxon>Methylobacteriaceae</taxon>
        <taxon>Methylorubrum</taxon>
    </lineage>
</organism>
<gene>
    <name evidence="8" type="ORF">ABS772_26250</name>
</gene>
<evidence type="ECO:0000256" key="1">
    <source>
        <dbReference type="ARBA" id="ARBA00004651"/>
    </source>
</evidence>
<feature type="transmembrane region" description="Helical" evidence="6">
    <location>
        <begin position="98"/>
        <end position="120"/>
    </location>
</feature>
<keyword evidence="9" id="KW-1185">Reference proteome</keyword>
<dbReference type="EMBL" id="JBELQE010000136">
    <property type="protein sequence ID" value="MER2253431.1"/>
    <property type="molecule type" value="Genomic_DNA"/>
</dbReference>
<sequence>MTGRLNLVAASFALTALAYGLARFAYGLLLPRIRDDLALSTSAAGWIGGGAFAAYCLGIVLAFLLGGRLGPRRVAMLAGLAATAGMALAAAAASGRVLGLAITLTGLSTGLASPPLAAAVTRRFDEADRPKANGAINAGTAAGIVLSGLATLATAGAWRELYAVFAGLGGIVTLWLRFALPAGAAGPGPAGFPRAILTRPGLAGLCAGAFLMGLSSTAIWTFGADILRGGLAFSGRQVALAWIVLGCGGSLGAATGLLTARFGTGRVHRIALLGMALGETALALGSTLGSTLGAAAGPSIPALGFAAMGLFGTAYIVASGTFLIQGIHRLPDRPDLGLGIPFLTLAVGQAVGAPLFGSLTETAGPGIALLAFAAIAGGATLFPAAGPPLTPRAAPAPPGRAPE</sequence>
<feature type="transmembrane region" description="Helical" evidence="6">
    <location>
        <begin position="270"/>
        <end position="296"/>
    </location>
</feature>
<dbReference type="Gene3D" id="1.20.1250.20">
    <property type="entry name" value="MFS general substrate transporter like domains"/>
    <property type="match status" value="1"/>
</dbReference>
<dbReference type="InterPro" id="IPR011701">
    <property type="entry name" value="MFS"/>
</dbReference>
<feature type="transmembrane region" description="Helical" evidence="6">
    <location>
        <begin position="302"/>
        <end position="324"/>
    </location>
</feature>
<protein>
    <submittedName>
        <fullName evidence="8">MFS transporter</fullName>
    </submittedName>
</protein>
<feature type="transmembrane region" description="Helical" evidence="6">
    <location>
        <begin position="336"/>
        <end position="357"/>
    </location>
</feature>
<evidence type="ECO:0000313" key="8">
    <source>
        <dbReference type="EMBL" id="MER2253431.1"/>
    </source>
</evidence>
<evidence type="ECO:0000256" key="2">
    <source>
        <dbReference type="ARBA" id="ARBA00022475"/>
    </source>
</evidence>
<evidence type="ECO:0000256" key="4">
    <source>
        <dbReference type="ARBA" id="ARBA00022989"/>
    </source>
</evidence>
<dbReference type="InterPro" id="IPR050189">
    <property type="entry name" value="MFS_Efflux_Transporters"/>
</dbReference>
<feature type="transmembrane region" description="Helical" evidence="6">
    <location>
        <begin position="74"/>
        <end position="92"/>
    </location>
</feature>
<dbReference type="RefSeq" id="WP_350397634.1">
    <property type="nucleotide sequence ID" value="NZ_JBELQE010000136.1"/>
</dbReference>
<evidence type="ECO:0000256" key="5">
    <source>
        <dbReference type="ARBA" id="ARBA00023136"/>
    </source>
</evidence>
<name>A0ABV1QVH9_9HYPH</name>
<feature type="transmembrane region" description="Helical" evidence="6">
    <location>
        <begin position="240"/>
        <end position="258"/>
    </location>
</feature>
<keyword evidence="4 6" id="KW-1133">Transmembrane helix</keyword>
<comment type="subcellular location">
    <subcellularLocation>
        <location evidence="1">Cell membrane</location>
        <topology evidence="1">Multi-pass membrane protein</topology>
    </subcellularLocation>
</comment>
<evidence type="ECO:0000259" key="7">
    <source>
        <dbReference type="PROSITE" id="PS50850"/>
    </source>
</evidence>
<feature type="transmembrane region" description="Helical" evidence="6">
    <location>
        <begin position="43"/>
        <end position="67"/>
    </location>
</feature>
<keyword evidence="2" id="KW-1003">Cell membrane</keyword>
<dbReference type="InterPro" id="IPR036259">
    <property type="entry name" value="MFS_trans_sf"/>
</dbReference>
<dbReference type="PROSITE" id="PS50850">
    <property type="entry name" value="MFS"/>
    <property type="match status" value="1"/>
</dbReference>
<evidence type="ECO:0000256" key="6">
    <source>
        <dbReference type="SAM" id="Phobius"/>
    </source>
</evidence>
<dbReference type="Pfam" id="PF07690">
    <property type="entry name" value="MFS_1"/>
    <property type="match status" value="1"/>
</dbReference>
<dbReference type="InterPro" id="IPR020846">
    <property type="entry name" value="MFS_dom"/>
</dbReference>
<accession>A0ABV1QVH9</accession>
<reference evidence="8 9" key="1">
    <citation type="submission" date="2024-06" db="EMBL/GenBank/DDBJ databases">
        <authorList>
            <person name="Campbell A.G."/>
        </authorList>
    </citation>
    <scope>NUCLEOTIDE SEQUENCE [LARGE SCALE GENOMIC DNA]</scope>
    <source>
        <strain evidence="8 9">EM12</strain>
    </source>
</reference>
<feature type="transmembrane region" description="Helical" evidence="6">
    <location>
        <begin position="161"/>
        <end position="180"/>
    </location>
</feature>
<feature type="transmembrane region" description="Helical" evidence="6">
    <location>
        <begin position="132"/>
        <end position="155"/>
    </location>
</feature>
<keyword evidence="3 6" id="KW-0812">Transmembrane</keyword>
<feature type="transmembrane region" description="Helical" evidence="6">
    <location>
        <begin position="363"/>
        <end position="382"/>
    </location>
</feature>
<dbReference type="SUPFAM" id="SSF103473">
    <property type="entry name" value="MFS general substrate transporter"/>
    <property type="match status" value="1"/>
</dbReference>
<evidence type="ECO:0000313" key="9">
    <source>
        <dbReference type="Proteomes" id="UP001480955"/>
    </source>
</evidence>
<keyword evidence="5 6" id="KW-0472">Membrane</keyword>
<dbReference type="PANTHER" id="PTHR43124">
    <property type="entry name" value="PURINE EFFLUX PUMP PBUE"/>
    <property type="match status" value="1"/>
</dbReference>
<dbReference type="PANTHER" id="PTHR43124:SF3">
    <property type="entry name" value="CHLORAMPHENICOL EFFLUX PUMP RV0191"/>
    <property type="match status" value="1"/>
</dbReference>